<protein>
    <recommendedName>
        <fullName evidence="2">Toxin CcdB</fullName>
    </recommendedName>
    <alternativeName>
        <fullName evidence="7">Cytotoxic protein CcdB</fullName>
    </alternativeName>
    <alternativeName>
        <fullName evidence="6">Protein LetD</fullName>
    </alternativeName>
</protein>
<gene>
    <name evidence="8" type="ordered locus">Nitsa_0874</name>
</gene>
<dbReference type="InterPro" id="IPR002712">
    <property type="entry name" value="CcdB"/>
</dbReference>
<dbReference type="GO" id="GO:0008657">
    <property type="term" value="F:DNA topoisomerase type II (double strand cut, ATP-hydrolyzing) inhibitor activity"/>
    <property type="evidence" value="ECO:0007669"/>
    <property type="project" value="InterPro"/>
</dbReference>
<sequence length="102" mass="11050">MAQFDVYPNPNESSAALFPYLVDITNPLHDDLKLRVVVPLCSDGAAIRHLNPIFTIEGKAVYLSVMDIAGVPASLLSKAPVANLSEKHSEIIDAIDFLLNGF</sequence>
<dbReference type="AlphaFoldDB" id="E6X2R8"/>
<accession>E6X2R8</accession>
<evidence type="ECO:0000313" key="9">
    <source>
        <dbReference type="Proteomes" id="UP000008633"/>
    </source>
</evidence>
<dbReference type="KEGG" id="nsa:Nitsa_0874"/>
<dbReference type="HOGENOM" id="CLU_158043_1_1_7"/>
<organism evidence="8 9">
    <name type="scientific">Nitratifractor salsuginis (strain DSM 16511 / JCM 12458 / E9I37-1)</name>
    <dbReference type="NCBI Taxonomy" id="749222"/>
    <lineage>
        <taxon>Bacteria</taxon>
        <taxon>Pseudomonadati</taxon>
        <taxon>Campylobacterota</taxon>
        <taxon>Epsilonproteobacteria</taxon>
        <taxon>Campylobacterales</taxon>
        <taxon>Sulfurovaceae</taxon>
        <taxon>Nitratifractor</taxon>
    </lineage>
</organism>
<evidence type="ECO:0000256" key="1">
    <source>
        <dbReference type="ARBA" id="ARBA00005230"/>
    </source>
</evidence>
<evidence type="ECO:0000256" key="4">
    <source>
        <dbReference type="ARBA" id="ARBA00023015"/>
    </source>
</evidence>
<dbReference type="RefSeq" id="WP_013553828.1">
    <property type="nucleotide sequence ID" value="NC_014935.1"/>
</dbReference>
<reference evidence="8 9" key="1">
    <citation type="journal article" date="2011" name="Stand. Genomic Sci.">
        <title>Complete genome sequence of Nitratifractor salsuginis type strain (E9I37-1).</title>
        <authorList>
            <person name="Anderson I."/>
            <person name="Sikorski J."/>
            <person name="Zeytun A."/>
            <person name="Nolan M."/>
            <person name="Lapidus A."/>
            <person name="Lucas S."/>
            <person name="Hammon N."/>
            <person name="Deshpande S."/>
            <person name="Cheng J.F."/>
            <person name="Tapia R."/>
            <person name="Han C."/>
            <person name="Goodwin L."/>
            <person name="Pitluck S."/>
            <person name="Liolios K."/>
            <person name="Pagani I."/>
            <person name="Ivanova N."/>
            <person name="Huntemann M."/>
            <person name="Mavromatis K."/>
            <person name="Ovchinikova G."/>
            <person name="Pati A."/>
            <person name="Chen A."/>
            <person name="Palaniappan K."/>
            <person name="Land M."/>
            <person name="Hauser L."/>
            <person name="Brambilla E.M."/>
            <person name="Ngatchou-Djao O.D."/>
            <person name="Rohde M."/>
            <person name="Tindall B.J."/>
            <person name="Goker M."/>
            <person name="Detter J.C."/>
            <person name="Woyke T."/>
            <person name="Bristow J."/>
            <person name="Eisen J.A."/>
            <person name="Markowitz V."/>
            <person name="Hugenholtz P."/>
            <person name="Klenk H.P."/>
            <person name="Kyrpides N.C."/>
        </authorList>
    </citation>
    <scope>NUCLEOTIDE SEQUENCE [LARGE SCALE GENOMIC DNA]</scope>
    <source>
        <strain evidence="9">DSM 16511 / JCM 12458 / E9I37-1</strain>
    </source>
</reference>
<dbReference type="eggNOG" id="ENOG50310Z5">
    <property type="taxonomic scope" value="Bacteria"/>
</dbReference>
<reference evidence="9" key="2">
    <citation type="submission" date="2011-01" db="EMBL/GenBank/DDBJ databases">
        <title>The complete genome of Nitratifractor salsuginis DSM 16511.</title>
        <authorList>
            <consortium name="US DOE Joint Genome Institute (JGI-PGF)"/>
            <person name="Lucas S."/>
            <person name="Copeland A."/>
            <person name="Lapidus A."/>
            <person name="Bruce D."/>
            <person name="Goodwin L."/>
            <person name="Pitluck S."/>
            <person name="Kyrpides N."/>
            <person name="Mavromatis K."/>
            <person name="Ivanova N."/>
            <person name="Mikhailova N."/>
            <person name="Zeytun A."/>
            <person name="Detter J.C."/>
            <person name="Tapia R."/>
            <person name="Han C."/>
            <person name="Land M."/>
            <person name="Hauser L."/>
            <person name="Markowitz V."/>
            <person name="Cheng J.-F."/>
            <person name="Hugenholtz P."/>
            <person name="Woyke T."/>
            <person name="Wu D."/>
            <person name="Tindall B."/>
            <person name="Schuetze A."/>
            <person name="Brambilla E."/>
            <person name="Klenk H.-P."/>
            <person name="Eisen J.A."/>
        </authorList>
    </citation>
    <scope>NUCLEOTIDE SEQUENCE [LARGE SCALE GENOMIC DNA]</scope>
    <source>
        <strain evidence="9">DSM 16511 / JCM 12458 / E9I37-1</strain>
    </source>
</reference>
<name>E6X2R8_NITSE</name>
<dbReference type="Gene3D" id="2.30.30.110">
    <property type="match status" value="1"/>
</dbReference>
<evidence type="ECO:0000256" key="5">
    <source>
        <dbReference type="ARBA" id="ARBA00023163"/>
    </source>
</evidence>
<evidence type="ECO:0000313" key="8">
    <source>
        <dbReference type="EMBL" id="ADV46134.1"/>
    </source>
</evidence>
<dbReference type="SUPFAM" id="SSF50118">
    <property type="entry name" value="Cell growth inhibitor/plasmid maintenance toxic component"/>
    <property type="match status" value="1"/>
</dbReference>
<dbReference type="Proteomes" id="UP000008633">
    <property type="component" value="Chromosome"/>
</dbReference>
<keyword evidence="3" id="KW-0678">Repressor</keyword>
<dbReference type="Pfam" id="PF01845">
    <property type="entry name" value="CcdB"/>
    <property type="match status" value="1"/>
</dbReference>
<proteinExistence type="inferred from homology"/>
<evidence type="ECO:0000256" key="7">
    <source>
        <dbReference type="ARBA" id="ARBA00033135"/>
    </source>
</evidence>
<keyword evidence="4" id="KW-0805">Transcription regulation</keyword>
<evidence type="ECO:0000256" key="3">
    <source>
        <dbReference type="ARBA" id="ARBA00022491"/>
    </source>
</evidence>
<dbReference type="OrthoDB" id="9813510at2"/>
<evidence type="ECO:0000256" key="2">
    <source>
        <dbReference type="ARBA" id="ARBA00015075"/>
    </source>
</evidence>
<dbReference type="InterPro" id="IPR011067">
    <property type="entry name" value="Plasmid_toxin/cell-grow_inhib"/>
</dbReference>
<dbReference type="STRING" id="749222.Nitsa_0874"/>
<keyword evidence="9" id="KW-1185">Reference proteome</keyword>
<evidence type="ECO:0000256" key="6">
    <source>
        <dbReference type="ARBA" id="ARBA00029628"/>
    </source>
</evidence>
<dbReference type="EMBL" id="CP002452">
    <property type="protein sequence ID" value="ADV46134.1"/>
    <property type="molecule type" value="Genomic_DNA"/>
</dbReference>
<comment type="similarity">
    <text evidence="1">Belongs to the CcdB toxin family.</text>
</comment>
<keyword evidence="5" id="KW-0804">Transcription</keyword>
<dbReference type="GO" id="GO:0006276">
    <property type="term" value="P:plasmid maintenance"/>
    <property type="evidence" value="ECO:0007669"/>
    <property type="project" value="InterPro"/>
</dbReference>